<reference evidence="2 3" key="1">
    <citation type="submission" date="2017-10" db="EMBL/GenBank/DDBJ databases">
        <title>Sequencing the genomes of 1000 actinobacteria strains.</title>
        <authorList>
            <person name="Klenk H.-P."/>
        </authorList>
    </citation>
    <scope>NUCLEOTIDE SEQUENCE [LARGE SCALE GENOMIC DNA]</scope>
    <source>
        <strain evidence="2 3">DSM 18966</strain>
    </source>
</reference>
<dbReference type="PANTHER" id="PTHR43649:SF14">
    <property type="entry name" value="BLR3389 PROTEIN"/>
    <property type="match status" value="1"/>
</dbReference>
<keyword evidence="3" id="KW-1185">Reference proteome</keyword>
<comment type="caution">
    <text evidence="2">The sequence shown here is derived from an EMBL/GenBank/DDBJ whole genome shotgun (WGS) entry which is preliminary data.</text>
</comment>
<protein>
    <submittedName>
        <fullName evidence="2">Carbohydrate ABC transporter substrate-binding protein (CUT1 family)</fullName>
    </submittedName>
</protein>
<dbReference type="Proteomes" id="UP000225548">
    <property type="component" value="Unassembled WGS sequence"/>
</dbReference>
<dbReference type="InterPro" id="IPR050490">
    <property type="entry name" value="Bact_solute-bd_prot1"/>
</dbReference>
<keyword evidence="1" id="KW-0732">Signal</keyword>
<dbReference type="RefSeq" id="WP_098455846.1">
    <property type="nucleotide sequence ID" value="NZ_PDJG01000001.1"/>
</dbReference>
<proteinExistence type="predicted"/>
<dbReference type="EMBL" id="PDJG01000001">
    <property type="protein sequence ID" value="PFG34883.1"/>
    <property type="molecule type" value="Genomic_DNA"/>
</dbReference>
<dbReference type="OrthoDB" id="8317736at2"/>
<accession>A0A2A9E7R8</accession>
<evidence type="ECO:0000256" key="1">
    <source>
        <dbReference type="SAM" id="SignalP"/>
    </source>
</evidence>
<name>A0A2A9E7R8_9MICO</name>
<dbReference type="SUPFAM" id="SSF53850">
    <property type="entry name" value="Periplasmic binding protein-like II"/>
    <property type="match status" value="1"/>
</dbReference>
<dbReference type="PROSITE" id="PS51257">
    <property type="entry name" value="PROKAR_LIPOPROTEIN"/>
    <property type="match status" value="1"/>
</dbReference>
<feature type="chain" id="PRO_5038698783" evidence="1">
    <location>
        <begin position="21"/>
        <end position="427"/>
    </location>
</feature>
<gene>
    <name evidence="2" type="ORF">ATL42_2814</name>
</gene>
<sequence>MKKRNALTAAALAASLVMLAGCGSGGSDADAGDGNTLTWWHNSNSEPGKGYYEEVAADFEADHPGVTIEVSALQHEDMLTKLDASFQTGDTPDVYMERGGGELVAHVEAGLVQDLSAPAADAISTLGGNVTGWQVDGKTYALPFSLGVAGFWYNTALFEKAGITETPTTMTELYTVIDKLKAADIVPISVGAGDKWPAAHYWYFLALRSCSQDVLTDAVSSKDFSDECFVEAGEQLKTLVDAEPFNPGYLATVAQAGPSSASGLLVTEQVAMELAGHWEPGVMQGLTEDHEGLGDKTGWFSFPAVEGGEGDPAAQLGGGDAWACSVTAPEICSEFVSYLVSDTVQKGFAENGMGLPTNPAATSSVADPAIADLLAVRDEAPYVQLYFDTLFGENVGGAMNDAIALMFAGKASAQDIVDQTQAAADNE</sequence>
<dbReference type="Gene3D" id="3.40.190.10">
    <property type="entry name" value="Periplasmic binding protein-like II"/>
    <property type="match status" value="2"/>
</dbReference>
<dbReference type="Pfam" id="PF01547">
    <property type="entry name" value="SBP_bac_1"/>
    <property type="match status" value="1"/>
</dbReference>
<feature type="signal peptide" evidence="1">
    <location>
        <begin position="1"/>
        <end position="20"/>
    </location>
</feature>
<dbReference type="AlphaFoldDB" id="A0A2A9E7R8"/>
<evidence type="ECO:0000313" key="3">
    <source>
        <dbReference type="Proteomes" id="UP000225548"/>
    </source>
</evidence>
<evidence type="ECO:0000313" key="2">
    <source>
        <dbReference type="EMBL" id="PFG34883.1"/>
    </source>
</evidence>
<dbReference type="PANTHER" id="PTHR43649">
    <property type="entry name" value="ARABINOSE-BINDING PROTEIN-RELATED"/>
    <property type="match status" value="1"/>
</dbReference>
<organism evidence="2 3">
    <name type="scientific">Sanguibacter antarcticus</name>
    <dbReference type="NCBI Taxonomy" id="372484"/>
    <lineage>
        <taxon>Bacteria</taxon>
        <taxon>Bacillati</taxon>
        <taxon>Actinomycetota</taxon>
        <taxon>Actinomycetes</taxon>
        <taxon>Micrococcales</taxon>
        <taxon>Sanguibacteraceae</taxon>
        <taxon>Sanguibacter</taxon>
    </lineage>
</organism>
<dbReference type="InterPro" id="IPR006059">
    <property type="entry name" value="SBP"/>
</dbReference>